<dbReference type="Pfam" id="PF00702">
    <property type="entry name" value="Hydrolase"/>
    <property type="match status" value="1"/>
</dbReference>
<dbReference type="Gene3D" id="1.10.150.240">
    <property type="entry name" value="Putative phosphatase, domain 2"/>
    <property type="match status" value="1"/>
</dbReference>
<dbReference type="InterPro" id="IPR036412">
    <property type="entry name" value="HAD-like_sf"/>
</dbReference>
<keyword evidence="2" id="KW-1185">Reference proteome</keyword>
<dbReference type="InterPro" id="IPR023198">
    <property type="entry name" value="PGP-like_dom2"/>
</dbReference>
<proteinExistence type="predicted"/>
<dbReference type="RefSeq" id="WP_160632978.1">
    <property type="nucleotide sequence ID" value="NZ_WWNE01000006.1"/>
</dbReference>
<organism evidence="1 2">
    <name type="scientific">Acidiluteibacter ferrifornacis</name>
    <dbReference type="NCBI Taxonomy" id="2692424"/>
    <lineage>
        <taxon>Bacteria</taxon>
        <taxon>Pseudomonadati</taxon>
        <taxon>Bacteroidota</taxon>
        <taxon>Flavobacteriia</taxon>
        <taxon>Flavobacteriales</taxon>
        <taxon>Cryomorphaceae</taxon>
        <taxon>Acidiluteibacter</taxon>
    </lineage>
</organism>
<reference evidence="1 2" key="1">
    <citation type="submission" date="2019-12" db="EMBL/GenBank/DDBJ databases">
        <authorList>
            <person name="Zhao J."/>
        </authorList>
    </citation>
    <scope>NUCLEOTIDE SEQUENCE [LARGE SCALE GENOMIC DNA]</scope>
    <source>
        <strain evidence="1 2">S-15</strain>
    </source>
</reference>
<dbReference type="NCBIfam" id="TIGR02254">
    <property type="entry name" value="YjjG_YfnB"/>
    <property type="match status" value="1"/>
</dbReference>
<dbReference type="AlphaFoldDB" id="A0A6N9NKN8"/>
<gene>
    <name evidence="1" type="ORF">GQN54_07860</name>
</gene>
<protein>
    <submittedName>
        <fullName evidence="1">Noncanonical pyrimidine nucleotidase, YjjG family</fullName>
    </submittedName>
</protein>
<evidence type="ECO:0000313" key="1">
    <source>
        <dbReference type="EMBL" id="NBG66031.1"/>
    </source>
</evidence>
<name>A0A6N9NKN8_9FLAO</name>
<dbReference type="InterPro" id="IPR052550">
    <property type="entry name" value="Pyrimidine_5'-ntase_YjjG"/>
</dbReference>
<sequence length="231" mass="26977">MSKYEHVFFDLDRTLWDFERNSLETINDLYHEFELGHKSVPSFDEFMSVYRIKNHDLWALYRVGKVTKDELRQLRFHHALQHFHIDDEKMALEFNDRYVETCSIKPHLLPDALPVLEYLNEKYHLHIITNGFKEAQFVKLKNSGIDRFFKEVVISELIGKAKPHEDIFKHAFDRSGAAAHHSIMIGDDFEADIVGAKQAGMDSVYLADFPKKSIVKPTHHIKGLIELKGIL</sequence>
<dbReference type="GO" id="GO:0008253">
    <property type="term" value="F:5'-nucleotidase activity"/>
    <property type="evidence" value="ECO:0007669"/>
    <property type="project" value="InterPro"/>
</dbReference>
<dbReference type="InterPro" id="IPR011951">
    <property type="entry name" value="HAD-SF_hydro_IA_YjjG/PynA"/>
</dbReference>
<dbReference type="PANTHER" id="PTHR47478">
    <property type="match status" value="1"/>
</dbReference>
<comment type="caution">
    <text evidence="1">The sequence shown here is derived from an EMBL/GenBank/DDBJ whole genome shotgun (WGS) entry which is preliminary data.</text>
</comment>
<dbReference type="SFLD" id="SFLDS00003">
    <property type="entry name" value="Haloacid_Dehalogenase"/>
    <property type="match status" value="1"/>
</dbReference>
<dbReference type="Proteomes" id="UP000470771">
    <property type="component" value="Unassembled WGS sequence"/>
</dbReference>
<dbReference type="InterPro" id="IPR023214">
    <property type="entry name" value="HAD_sf"/>
</dbReference>
<dbReference type="EMBL" id="WWNE01000006">
    <property type="protein sequence ID" value="NBG66031.1"/>
    <property type="molecule type" value="Genomic_DNA"/>
</dbReference>
<dbReference type="NCBIfam" id="TIGR01549">
    <property type="entry name" value="HAD-SF-IA-v1"/>
    <property type="match status" value="1"/>
</dbReference>
<dbReference type="SUPFAM" id="SSF56784">
    <property type="entry name" value="HAD-like"/>
    <property type="match status" value="1"/>
</dbReference>
<dbReference type="Gene3D" id="3.40.50.1000">
    <property type="entry name" value="HAD superfamily/HAD-like"/>
    <property type="match status" value="1"/>
</dbReference>
<dbReference type="SFLD" id="SFLDG01129">
    <property type="entry name" value="C1.5:_HAD__Beta-PGM__Phosphata"/>
    <property type="match status" value="1"/>
</dbReference>
<dbReference type="InterPro" id="IPR006439">
    <property type="entry name" value="HAD-SF_hydro_IA"/>
</dbReference>
<accession>A0A6N9NKN8</accession>
<dbReference type="NCBIfam" id="TIGR01509">
    <property type="entry name" value="HAD-SF-IA-v3"/>
    <property type="match status" value="1"/>
</dbReference>
<evidence type="ECO:0000313" key="2">
    <source>
        <dbReference type="Proteomes" id="UP000470771"/>
    </source>
</evidence>
<dbReference type="PANTHER" id="PTHR47478:SF1">
    <property type="entry name" value="PYRIMIDINE 5'-NUCLEOTIDASE YJJG"/>
    <property type="match status" value="1"/>
</dbReference>